<evidence type="ECO:0000313" key="1">
    <source>
        <dbReference type="EMBL" id="MBU2713833.1"/>
    </source>
</evidence>
<sequence length="159" mass="18238">MTDFLSQNGELDKYKKLAYSRKKSDKLAAEEKYQTTAKNIEEDYCSKISKCPECGGQMANMGMDFKSPKTTDIKSWKIIEGMFRIGAIYQSCGCEGIGFVPASGSEYKQYLKKKLSGYLMRLNQVETDEELNAYERVERAGYWNSRIKNIQNEIKKVIC</sequence>
<gene>
    <name evidence="1" type="ORF">KCG35_22530</name>
</gene>
<evidence type="ECO:0000313" key="2">
    <source>
        <dbReference type="Proteomes" id="UP000690515"/>
    </source>
</evidence>
<dbReference type="Proteomes" id="UP000690515">
    <property type="component" value="Unassembled WGS sequence"/>
</dbReference>
<dbReference type="EMBL" id="JAGSOY010000108">
    <property type="protein sequence ID" value="MBU2713833.1"/>
    <property type="molecule type" value="Genomic_DNA"/>
</dbReference>
<organism evidence="1 2">
    <name type="scientific">Zooshikella harenae</name>
    <dbReference type="NCBI Taxonomy" id="2827238"/>
    <lineage>
        <taxon>Bacteria</taxon>
        <taxon>Pseudomonadati</taxon>
        <taxon>Pseudomonadota</taxon>
        <taxon>Gammaproteobacteria</taxon>
        <taxon>Oceanospirillales</taxon>
        <taxon>Zooshikellaceae</taxon>
        <taxon>Zooshikella</taxon>
    </lineage>
</organism>
<accession>A0ABS5ZIW8</accession>
<comment type="caution">
    <text evidence="1">The sequence shown here is derived from an EMBL/GenBank/DDBJ whole genome shotgun (WGS) entry which is preliminary data.</text>
</comment>
<keyword evidence="2" id="KW-1185">Reference proteome</keyword>
<dbReference type="RefSeq" id="WP_215822115.1">
    <property type="nucleotide sequence ID" value="NZ_JAGSOY010000108.1"/>
</dbReference>
<proteinExistence type="predicted"/>
<reference evidence="1 2" key="1">
    <citation type="submission" date="2021-04" db="EMBL/GenBank/DDBJ databases">
        <authorList>
            <person name="Pira H."/>
            <person name="Risdian C."/>
            <person name="Wink J."/>
        </authorList>
    </citation>
    <scope>NUCLEOTIDE SEQUENCE [LARGE SCALE GENOMIC DNA]</scope>
    <source>
        <strain evidence="1 2">WH53</strain>
    </source>
</reference>
<protein>
    <submittedName>
        <fullName evidence="1">Uncharacterized protein</fullName>
    </submittedName>
</protein>
<name>A0ABS5ZIW8_9GAMM</name>